<evidence type="ECO:0000259" key="4">
    <source>
        <dbReference type="Pfam" id="PF00248"/>
    </source>
</evidence>
<name>A0ABN9THH6_9DINO</name>
<dbReference type="InterPro" id="IPR023210">
    <property type="entry name" value="NADP_OxRdtase_dom"/>
</dbReference>
<evidence type="ECO:0000313" key="6">
    <source>
        <dbReference type="Proteomes" id="UP001189429"/>
    </source>
</evidence>
<dbReference type="SUPFAM" id="SSF51430">
    <property type="entry name" value="NAD(P)-linked oxidoreductase"/>
    <property type="match status" value="1"/>
</dbReference>
<comment type="caution">
    <text evidence="5">The sequence shown here is derived from an EMBL/GenBank/DDBJ whole genome shotgun (WGS) entry which is preliminary data.</text>
</comment>
<reference evidence="5" key="1">
    <citation type="submission" date="2023-10" db="EMBL/GenBank/DDBJ databases">
        <authorList>
            <person name="Chen Y."/>
            <person name="Shah S."/>
            <person name="Dougan E. K."/>
            <person name="Thang M."/>
            <person name="Chan C."/>
        </authorList>
    </citation>
    <scope>NUCLEOTIDE SEQUENCE [LARGE SCALE GENOMIC DNA]</scope>
</reference>
<organism evidence="5 6">
    <name type="scientific">Prorocentrum cordatum</name>
    <dbReference type="NCBI Taxonomy" id="2364126"/>
    <lineage>
        <taxon>Eukaryota</taxon>
        <taxon>Sar</taxon>
        <taxon>Alveolata</taxon>
        <taxon>Dinophyceae</taxon>
        <taxon>Prorocentrales</taxon>
        <taxon>Prorocentraceae</taxon>
        <taxon>Prorocentrum</taxon>
    </lineage>
</organism>
<feature type="domain" description="NADP-dependent oxidoreductase" evidence="4">
    <location>
        <begin position="3"/>
        <end position="160"/>
    </location>
</feature>
<evidence type="ECO:0000256" key="3">
    <source>
        <dbReference type="ARBA" id="ARBA00023002"/>
    </source>
</evidence>
<dbReference type="InterPro" id="IPR036812">
    <property type="entry name" value="NAD(P)_OxRdtase_dom_sf"/>
</dbReference>
<dbReference type="EMBL" id="CAUYUJ010014728">
    <property type="protein sequence ID" value="CAK0845330.1"/>
    <property type="molecule type" value="Genomic_DNA"/>
</dbReference>
<protein>
    <recommendedName>
        <fullName evidence="4">NADP-dependent oxidoreductase domain-containing protein</fullName>
    </recommendedName>
</protein>
<dbReference type="InterPro" id="IPR018170">
    <property type="entry name" value="Aldo/ket_reductase_CS"/>
</dbReference>
<dbReference type="PROSITE" id="PS00062">
    <property type="entry name" value="ALDOKETO_REDUCTASE_2"/>
    <property type="match status" value="1"/>
</dbReference>
<dbReference type="InterPro" id="IPR020471">
    <property type="entry name" value="AKR"/>
</dbReference>
<keyword evidence="3" id="KW-0560">Oxidoreductase</keyword>
<keyword evidence="6" id="KW-1185">Reference proteome</keyword>
<gene>
    <name evidence="5" type="ORF">PCOR1329_LOCUS39152</name>
</gene>
<sequence>MQQLVVSRKVRAVGVSNFRIQDLEQVLSACEACDETPAAGIRPVCNQVEGNPFLQQAGLLEFCSREKITLTVYGPQLPVTRSWETAPGPGPSAGGGADAAVPPLVPTGRYFTSAGPEAAPGAAAQACVDGAARRLGRTRGQVLLRWAYQSGRVPISTTSSARPACGSTWTCLGSS</sequence>
<evidence type="ECO:0000256" key="2">
    <source>
        <dbReference type="ARBA" id="ARBA00022857"/>
    </source>
</evidence>
<keyword evidence="2" id="KW-0521">NADP</keyword>
<dbReference type="Pfam" id="PF00248">
    <property type="entry name" value="Aldo_ket_red"/>
    <property type="match status" value="1"/>
</dbReference>
<comment type="similarity">
    <text evidence="1">Belongs to the aldo/keto reductase family.</text>
</comment>
<evidence type="ECO:0000313" key="5">
    <source>
        <dbReference type="EMBL" id="CAK0845330.1"/>
    </source>
</evidence>
<dbReference type="PANTHER" id="PTHR43827:SF3">
    <property type="entry name" value="NADP-DEPENDENT OXIDOREDUCTASE DOMAIN-CONTAINING PROTEIN"/>
    <property type="match status" value="1"/>
</dbReference>
<evidence type="ECO:0000256" key="1">
    <source>
        <dbReference type="ARBA" id="ARBA00007905"/>
    </source>
</evidence>
<proteinExistence type="inferred from homology"/>
<dbReference type="Gene3D" id="3.20.20.100">
    <property type="entry name" value="NADP-dependent oxidoreductase domain"/>
    <property type="match status" value="1"/>
</dbReference>
<accession>A0ABN9THH6</accession>
<dbReference type="PANTHER" id="PTHR43827">
    <property type="entry name" value="2,5-DIKETO-D-GLUCONIC ACID REDUCTASE"/>
    <property type="match status" value="1"/>
</dbReference>
<dbReference type="Proteomes" id="UP001189429">
    <property type="component" value="Unassembled WGS sequence"/>
</dbReference>